<evidence type="ECO:0000313" key="2">
    <source>
        <dbReference type="Proteomes" id="UP000241559"/>
    </source>
</evidence>
<proteinExistence type="predicted"/>
<sequence length="104" mass="12319">MSQKLYFKITNKEENHHNFQYKDGLNTLQQKFNNNPKDSCISGRLYFTEPIHILKYLDYGIYLREVYLPTYNPAFKMIKDPAGDKYGANMIVLGKRHDLRDPKT</sequence>
<accession>A0A165X5Y9</accession>
<dbReference type="Proteomes" id="UP000241559">
    <property type="component" value="Segment"/>
</dbReference>
<evidence type="ECO:0000313" key="1">
    <source>
        <dbReference type="EMBL" id="AMZ02477.1"/>
    </source>
</evidence>
<organism evidence="1 2">
    <name type="scientific">Mimivirus Bombay</name>
    <dbReference type="NCBI Taxonomy" id="1835008"/>
    <lineage>
        <taxon>Viruses</taxon>
        <taxon>Varidnaviria</taxon>
        <taxon>Bamfordvirae</taxon>
        <taxon>Nucleocytoviricota</taxon>
        <taxon>Megaviricetes</taxon>
        <taxon>Imitervirales</taxon>
        <taxon>Mimiviridae</taxon>
        <taxon>Megamimivirinae</taxon>
        <taxon>Mimivirus</taxon>
        <taxon>Mimivirus bradfordmassiliense</taxon>
    </lineage>
</organism>
<protein>
    <submittedName>
        <fullName evidence="1">Uncharacterized protein</fullName>
    </submittedName>
</protein>
<reference evidence="1" key="1">
    <citation type="journal article" date="2016" name="Genom Data">
        <title>Isolation and complete genome sequencing of Mimivirus bombay, a Giant Virus in sewage of Mumbai, India.</title>
        <authorList>
            <person name="Chatterjee A."/>
            <person name="Ali F."/>
            <person name="Bange D."/>
            <person name="Kondabagil K."/>
        </authorList>
    </citation>
    <scope>NUCLEOTIDE SEQUENCE [LARGE SCALE GENOMIC DNA]</scope>
    <source>
        <strain evidence="1">1</strain>
    </source>
</reference>
<dbReference type="EMBL" id="KU761889">
    <property type="protein sequence ID" value="AMZ02477.1"/>
    <property type="molecule type" value="Genomic_DNA"/>
</dbReference>
<name>A0A165X5Y9_MIMIV</name>